<dbReference type="GO" id="GO:0005829">
    <property type="term" value="C:cytosol"/>
    <property type="evidence" value="ECO:0007669"/>
    <property type="project" value="TreeGrafter"/>
</dbReference>
<dbReference type="InterPro" id="IPR036059">
    <property type="entry name" value="TldD/PmbA_sf"/>
</dbReference>
<feature type="domain" description="Metalloprotease TldD/E central" evidence="7">
    <location>
        <begin position="111"/>
        <end position="217"/>
    </location>
</feature>
<dbReference type="GO" id="GO:0006508">
    <property type="term" value="P:proteolysis"/>
    <property type="evidence" value="ECO:0007669"/>
    <property type="project" value="UniProtKB-KW"/>
</dbReference>
<name>A0A7C4NLZ2_9CREN</name>
<keyword evidence="4" id="KW-0482">Metalloprotease</keyword>
<dbReference type="Pfam" id="PF19290">
    <property type="entry name" value="PmbA_TldD_2nd"/>
    <property type="match status" value="1"/>
</dbReference>
<evidence type="ECO:0000259" key="6">
    <source>
        <dbReference type="Pfam" id="PF19289"/>
    </source>
</evidence>
<keyword evidence="3" id="KW-0378">Hydrolase</keyword>
<feature type="domain" description="Metalloprotease TldD/E N-terminal" evidence="5">
    <location>
        <begin position="17"/>
        <end position="77"/>
    </location>
</feature>
<protein>
    <submittedName>
        <fullName evidence="9">TldD/PmbA family protein</fullName>
    </submittedName>
</protein>
<dbReference type="PANTHER" id="PTHR30624">
    <property type="entry name" value="UNCHARACTERIZED PROTEIN TLDD AND PMBA"/>
    <property type="match status" value="1"/>
</dbReference>
<dbReference type="GO" id="GO:0008237">
    <property type="term" value="F:metallopeptidase activity"/>
    <property type="evidence" value="ECO:0007669"/>
    <property type="project" value="UniProtKB-KW"/>
</dbReference>
<organism evidence="9">
    <name type="scientific">Ignisphaera aggregans</name>
    <dbReference type="NCBI Taxonomy" id="334771"/>
    <lineage>
        <taxon>Archaea</taxon>
        <taxon>Thermoproteota</taxon>
        <taxon>Thermoprotei</taxon>
        <taxon>Desulfurococcales</taxon>
        <taxon>Desulfurococcaceae</taxon>
        <taxon>Ignisphaera</taxon>
    </lineage>
</organism>
<dbReference type="AlphaFoldDB" id="A0A7C4NLZ2"/>
<evidence type="ECO:0000256" key="3">
    <source>
        <dbReference type="ARBA" id="ARBA00022801"/>
    </source>
</evidence>
<dbReference type="EMBL" id="DTCK01000012">
    <property type="protein sequence ID" value="HGQ35480.1"/>
    <property type="molecule type" value="Genomic_DNA"/>
</dbReference>
<dbReference type="SUPFAM" id="SSF111283">
    <property type="entry name" value="Putative modulator of DNA gyrase, PmbA/TldD"/>
    <property type="match status" value="1"/>
</dbReference>
<evidence type="ECO:0000256" key="4">
    <source>
        <dbReference type="ARBA" id="ARBA00023049"/>
    </source>
</evidence>
<feature type="domain" description="Metalloprotease TldD/E C-terminal" evidence="6">
    <location>
        <begin position="226"/>
        <end position="454"/>
    </location>
</feature>
<accession>A0A7C4NLZ2</accession>
<evidence type="ECO:0000259" key="5">
    <source>
        <dbReference type="Pfam" id="PF01523"/>
    </source>
</evidence>
<sequence>MALKAINYGNSLGAKFVDIRFELVNATYIEVENGVVQIARQGSELGAAVRVLYRGFWGFSSCSKLDLDNLRRAVENAFVGARVASGEGIGDADAVELPSIRDTYLDVVKVDPSSVELEKKVKDLLELHREITNKQFMKYVGLRYLDSYIYKIYVSSDGRDILQQLVYTWGYVWATAREGDVIASVREEMGTRDGYTIWDKNPQSQLAFKLIERAENQLKAKPPKGGVFPAVIAPNVVGVFVHEAFGHLAEADLTMSGSAVKDKLGFSIANENVTIVDDPGIDGGFGTYKYDDEGVEARKTTLLDRGVVRELMVDREYAKKLGEKPTGNARAENYRVPPLIRMRNTFMIPRDYSVEELFEGVDYGYYLVSFRGGQANLDGTFQVGIQEAYEIVNGEVRGPVRNVSISGNTLETLSMVDAVGKDFKLEYGRCGKGQTAFVSDGGPHIRVKKVVIGGWST</sequence>
<reference evidence="9" key="1">
    <citation type="journal article" date="2020" name="mSystems">
        <title>Genome- and Community-Level Interaction Insights into Carbon Utilization and Element Cycling Functions of Hydrothermarchaeota in Hydrothermal Sediment.</title>
        <authorList>
            <person name="Zhou Z."/>
            <person name="Liu Y."/>
            <person name="Xu W."/>
            <person name="Pan J."/>
            <person name="Luo Z.H."/>
            <person name="Li M."/>
        </authorList>
    </citation>
    <scope>NUCLEOTIDE SEQUENCE [LARGE SCALE GENOMIC DNA]</scope>
    <source>
        <strain evidence="9">SpSt-637</strain>
        <strain evidence="8">SpSt-667</strain>
    </source>
</reference>
<dbReference type="InterPro" id="IPR025502">
    <property type="entry name" value="TldD"/>
</dbReference>
<gene>
    <name evidence="9" type="ORF">ENU08_02440</name>
    <name evidence="8" type="ORF">ENU41_02220</name>
</gene>
<dbReference type="Gene3D" id="3.30.2290.10">
    <property type="entry name" value="PmbA/TldD superfamily"/>
    <property type="match status" value="1"/>
</dbReference>
<dbReference type="InterPro" id="IPR035068">
    <property type="entry name" value="TldD/PmbA_N"/>
</dbReference>
<evidence type="ECO:0000259" key="7">
    <source>
        <dbReference type="Pfam" id="PF19290"/>
    </source>
</evidence>
<proteinExistence type="inferred from homology"/>
<dbReference type="Pfam" id="PF19289">
    <property type="entry name" value="PmbA_TldD_3rd"/>
    <property type="match status" value="1"/>
</dbReference>
<keyword evidence="2" id="KW-0645">Protease</keyword>
<dbReference type="InterPro" id="IPR045569">
    <property type="entry name" value="Metalloprtase-TldD/E_C"/>
</dbReference>
<comment type="caution">
    <text evidence="9">The sequence shown here is derived from an EMBL/GenBank/DDBJ whole genome shotgun (WGS) entry which is preliminary data.</text>
</comment>
<dbReference type="InterPro" id="IPR002510">
    <property type="entry name" value="Metalloprtase-TldD/E_N"/>
</dbReference>
<comment type="similarity">
    <text evidence="1">Belongs to the peptidase U62 family.</text>
</comment>
<dbReference type="PIRSF" id="PIRSF004919">
    <property type="entry name" value="TldD"/>
    <property type="match status" value="1"/>
</dbReference>
<evidence type="ECO:0000313" key="9">
    <source>
        <dbReference type="EMBL" id="HGQ64087.1"/>
    </source>
</evidence>
<dbReference type="EMBL" id="DTBD01000018">
    <property type="protein sequence ID" value="HGQ64087.1"/>
    <property type="molecule type" value="Genomic_DNA"/>
</dbReference>
<dbReference type="InterPro" id="IPR051463">
    <property type="entry name" value="Peptidase_U62_metallo"/>
</dbReference>
<dbReference type="PANTHER" id="PTHR30624:SF0">
    <property type="entry name" value="METALLOPROTEASE SLR0863"/>
    <property type="match status" value="1"/>
</dbReference>
<evidence type="ECO:0000256" key="1">
    <source>
        <dbReference type="ARBA" id="ARBA00005836"/>
    </source>
</evidence>
<evidence type="ECO:0000313" key="8">
    <source>
        <dbReference type="EMBL" id="HGQ35480.1"/>
    </source>
</evidence>
<evidence type="ECO:0000256" key="2">
    <source>
        <dbReference type="ARBA" id="ARBA00022670"/>
    </source>
</evidence>
<dbReference type="Pfam" id="PF01523">
    <property type="entry name" value="PmbA_TldD_1st"/>
    <property type="match status" value="1"/>
</dbReference>
<dbReference type="InterPro" id="IPR045570">
    <property type="entry name" value="Metalloprtase-TldD/E_cen_dom"/>
</dbReference>